<evidence type="ECO:0000256" key="7">
    <source>
        <dbReference type="PIRNR" id="PIRNR002744"/>
    </source>
</evidence>
<dbReference type="InterPro" id="IPR001248">
    <property type="entry name" value="Pur-cyt_permease"/>
</dbReference>
<comment type="caution">
    <text evidence="9">The sequence shown here is derived from an EMBL/GenBank/DDBJ whole genome shotgun (WGS) entry which is preliminary data.</text>
</comment>
<feature type="transmembrane region" description="Helical" evidence="8">
    <location>
        <begin position="252"/>
        <end position="275"/>
    </location>
</feature>
<feature type="transmembrane region" description="Helical" evidence="8">
    <location>
        <begin position="410"/>
        <end position="437"/>
    </location>
</feature>
<evidence type="ECO:0000313" key="10">
    <source>
        <dbReference type="Proteomes" id="UP000807769"/>
    </source>
</evidence>
<evidence type="ECO:0000256" key="8">
    <source>
        <dbReference type="SAM" id="Phobius"/>
    </source>
</evidence>
<evidence type="ECO:0000256" key="4">
    <source>
        <dbReference type="ARBA" id="ARBA00022692"/>
    </source>
</evidence>
<dbReference type="GO" id="GO:0005886">
    <property type="term" value="C:plasma membrane"/>
    <property type="evidence" value="ECO:0007669"/>
    <property type="project" value="TreeGrafter"/>
</dbReference>
<feature type="transmembrane region" description="Helical" evidence="8">
    <location>
        <begin position="45"/>
        <end position="70"/>
    </location>
</feature>
<dbReference type="EMBL" id="JABBWG010000049">
    <property type="protein sequence ID" value="KAG1805944.1"/>
    <property type="molecule type" value="Genomic_DNA"/>
</dbReference>
<keyword evidence="10" id="KW-1185">Reference proteome</keyword>
<dbReference type="PANTHER" id="PTHR31806">
    <property type="entry name" value="PURINE-CYTOSINE PERMEASE FCY2-RELATED"/>
    <property type="match status" value="1"/>
</dbReference>
<dbReference type="InterPro" id="IPR026030">
    <property type="entry name" value="Pur-cyt_permease_Fcy2/21/22"/>
</dbReference>
<dbReference type="RefSeq" id="XP_041187520.1">
    <property type="nucleotide sequence ID" value="XM_041338702.1"/>
</dbReference>
<evidence type="ECO:0000256" key="3">
    <source>
        <dbReference type="ARBA" id="ARBA00022448"/>
    </source>
</evidence>
<organism evidence="9 10">
    <name type="scientific">Suillus subaureus</name>
    <dbReference type="NCBI Taxonomy" id="48587"/>
    <lineage>
        <taxon>Eukaryota</taxon>
        <taxon>Fungi</taxon>
        <taxon>Dikarya</taxon>
        <taxon>Basidiomycota</taxon>
        <taxon>Agaricomycotina</taxon>
        <taxon>Agaricomycetes</taxon>
        <taxon>Agaricomycetidae</taxon>
        <taxon>Boletales</taxon>
        <taxon>Suillineae</taxon>
        <taxon>Suillaceae</taxon>
        <taxon>Suillus</taxon>
    </lineage>
</organism>
<evidence type="ECO:0000256" key="2">
    <source>
        <dbReference type="ARBA" id="ARBA00008974"/>
    </source>
</evidence>
<name>A0A9P7DXV6_9AGAM</name>
<feature type="transmembrane region" description="Helical" evidence="8">
    <location>
        <begin position="154"/>
        <end position="174"/>
    </location>
</feature>
<gene>
    <name evidence="9" type="ORF">BJ212DRAFT_1449485</name>
</gene>
<protein>
    <submittedName>
        <fullName evidence="9">Cytosine-purine permease</fullName>
    </submittedName>
</protein>
<feature type="transmembrane region" description="Helical" evidence="8">
    <location>
        <begin position="181"/>
        <end position="200"/>
    </location>
</feature>
<feature type="transmembrane region" description="Helical" evidence="8">
    <location>
        <begin position="339"/>
        <end position="361"/>
    </location>
</feature>
<sequence length="490" mass="52948">MEDSRYHVGFFRRTTQLLSRCGIETHGIMPVPAEERLETRWYQLFFIWFSSCMNILSFSTGAAGPAFFSLGVCDSIAIIVIVDLVCCLLPGFFAVFGPKLGLRAMVQARYSWGYFGAIIPAVLNVFSSEGFLILNCIIGGQTIASLSSQLNDTLGIAILGIISLAVTFCGYRIIHWYESVAWIPNVIAFIAMLAVGYPQLRENLSAPVPPATPANVISFASILASNMIGWCPMIPDYGVYHSPDVSSARIFIYTYLGFFVSNVTGQALGAAFAAAAPSVPAWNAGFDNSSSVGGLLHSVLLPTGAFGEILTALVALSISSACAPTIYTFSNSFMAISTWFAAVPRWVYILMSEGILIPVAIVGSKKFYATFVDILSTNIDGYWTSAFSAIILTEHMLFRRALFSEDQYPVTTWASYAFLPSGIPAVVAFVCACGAVVPFMSQAWYVGPVARQGSGDVGVFVGFVVGAITYALARSFEKILYKKMGRADAY</sequence>
<evidence type="ECO:0000313" key="9">
    <source>
        <dbReference type="EMBL" id="KAG1805944.1"/>
    </source>
</evidence>
<accession>A0A9P7DXV6</accession>
<comment type="similarity">
    <text evidence="2 7">Belongs to the purine-cytosine permease (2.A.39) family.</text>
</comment>
<proteinExistence type="inferred from homology"/>
<keyword evidence="6 7" id="KW-0472">Membrane</keyword>
<evidence type="ECO:0000256" key="5">
    <source>
        <dbReference type="ARBA" id="ARBA00022989"/>
    </source>
</evidence>
<feature type="transmembrane region" description="Helical" evidence="8">
    <location>
        <begin position="381"/>
        <end position="398"/>
    </location>
</feature>
<dbReference type="GeneID" id="64632718"/>
<evidence type="ECO:0000256" key="6">
    <source>
        <dbReference type="ARBA" id="ARBA00023136"/>
    </source>
</evidence>
<dbReference type="PANTHER" id="PTHR31806:SF5">
    <property type="entry name" value="PURINE-CYTOSINE PERMEASE FCY21"/>
    <property type="match status" value="1"/>
</dbReference>
<dbReference type="OrthoDB" id="2116389at2759"/>
<reference evidence="9" key="1">
    <citation type="journal article" date="2020" name="New Phytol.">
        <title>Comparative genomics reveals dynamic genome evolution in host specialist ectomycorrhizal fungi.</title>
        <authorList>
            <person name="Lofgren L.A."/>
            <person name="Nguyen N.H."/>
            <person name="Vilgalys R."/>
            <person name="Ruytinx J."/>
            <person name="Liao H.L."/>
            <person name="Branco S."/>
            <person name="Kuo A."/>
            <person name="LaButti K."/>
            <person name="Lipzen A."/>
            <person name="Andreopoulos W."/>
            <person name="Pangilinan J."/>
            <person name="Riley R."/>
            <person name="Hundley H."/>
            <person name="Na H."/>
            <person name="Barry K."/>
            <person name="Grigoriev I.V."/>
            <person name="Stajich J.E."/>
            <person name="Kennedy P.G."/>
        </authorList>
    </citation>
    <scope>NUCLEOTIDE SEQUENCE</scope>
    <source>
        <strain evidence="9">MN1</strain>
    </source>
</reference>
<dbReference type="PIRSF" id="PIRSF002744">
    <property type="entry name" value="Pur-cyt_permease"/>
    <property type="match status" value="1"/>
</dbReference>
<dbReference type="AlphaFoldDB" id="A0A9P7DXV6"/>
<dbReference type="Pfam" id="PF02133">
    <property type="entry name" value="Transp_cyt_pur"/>
    <property type="match status" value="1"/>
</dbReference>
<feature type="transmembrane region" description="Helical" evidence="8">
    <location>
        <begin position="112"/>
        <end position="134"/>
    </location>
</feature>
<dbReference type="Proteomes" id="UP000807769">
    <property type="component" value="Unassembled WGS sequence"/>
</dbReference>
<feature type="transmembrane region" description="Helical" evidence="8">
    <location>
        <begin position="76"/>
        <end position="100"/>
    </location>
</feature>
<keyword evidence="5 8" id="KW-1133">Transmembrane helix</keyword>
<comment type="subcellular location">
    <subcellularLocation>
        <location evidence="1">Membrane</location>
        <topology evidence="1">Multi-pass membrane protein</topology>
    </subcellularLocation>
</comment>
<evidence type="ECO:0000256" key="1">
    <source>
        <dbReference type="ARBA" id="ARBA00004141"/>
    </source>
</evidence>
<dbReference type="Gene3D" id="1.10.4160.10">
    <property type="entry name" value="Hydantoin permease"/>
    <property type="match status" value="1"/>
</dbReference>
<keyword evidence="3 7" id="KW-0813">Transport</keyword>
<dbReference type="GO" id="GO:0022857">
    <property type="term" value="F:transmembrane transporter activity"/>
    <property type="evidence" value="ECO:0007669"/>
    <property type="project" value="InterPro"/>
</dbReference>
<keyword evidence="4 8" id="KW-0812">Transmembrane</keyword>
<feature type="transmembrane region" description="Helical" evidence="8">
    <location>
        <begin position="212"/>
        <end position="231"/>
    </location>
</feature>
<feature type="transmembrane region" description="Helical" evidence="8">
    <location>
        <begin position="457"/>
        <end position="476"/>
    </location>
</feature>
<feature type="transmembrane region" description="Helical" evidence="8">
    <location>
        <begin position="295"/>
        <end position="318"/>
    </location>
</feature>